<accession>T0PU28</accession>
<feature type="compositionally biased region" description="Polar residues" evidence="1">
    <location>
        <begin position="34"/>
        <end position="48"/>
    </location>
</feature>
<evidence type="ECO:0000313" key="2">
    <source>
        <dbReference type="EMBL" id="EQC25756.1"/>
    </source>
</evidence>
<gene>
    <name evidence="2" type="ORF">SDRG_16354</name>
</gene>
<feature type="region of interest" description="Disordered" evidence="1">
    <location>
        <begin position="1"/>
        <end position="88"/>
    </location>
</feature>
<sequence length="961" mass="106149">MMNSMVDDVAPSSHVPAKRKNDEDSPPRKRQALETPTSPSTPTWNQLHVASRGPLPFSTTPPLMQHAALSTSCSVQTTSSTTRSTDLPPRARLDLDQVAELAEGISEREALLSDGSAVFAYWQQLLEMHRNCPLSQQATESFEVAVGALKTFSEVAKDLRAVDDATRAFAVSSTARNMQLWMQFVARVKTTKTCIAKFENRHAVMCRALRRLKSLLDSIEQYKIARCLPGPVAPRRAGMLALVNEYDRIMNLKRKVEDLLLVQGRAALSTALRVVRDAAYYPSLMQRRMATARHVLDVLFAYIRQVLAFHTRVWTPPSQGSSEIWTKSTFEVKEVKFGALEHLPDVNGTRDPGLPTRARYINYGDVADFRTHFGDVGLDNSFSPEVLEVDGTFYLIDGNHRVAALRAMDDAELAPLLASRNYQGRLEDMPITVRVAQDATEEDVKKMARAKNVAITLSTNSVFYTCSAMDTAISDALGAEFSRAGSWHRQDYTNLTDENREDIKKMEAAVEKAARGSDPKMQCMRRTTAMLYALNVNGFLYSLCKDVNSFRSTTSMYVMRRVAEGLVRSYEELLALDMAPVVQRHAWQAGSVVSEDAQLTNSILCALAQCCVLHKETFRPGMGLASIWRDDLTVDDVKGIFFSKTPWAAYDEEYFKFQDRVLESAREGQTSIHAQLKDYVHRRAKTMANKKSIARKTEGSSGQSVAKETYGGARVLDAEVEKSQEYTQQLSTVSPDETPVNDLFPQVESVREFVCGCRPSVNTAAVNNPAPSTSKKSSKKSNRVDYDKNKASHDDDEEGARERAVAVNSLSEVGDAARVASVADSTCSASSPAEAGAVPEVAVPKTQKPAVHSKRSERETHRALRLPCGTRDGVTEPSPVDIGEDFFDQGEAVQRFASAFETCKKKNGDAPSDIHVLSLSGAALLAMSSALSTGERIEVGITTEAFKRIVDLMSARNIYYV</sequence>
<evidence type="ECO:0000256" key="1">
    <source>
        <dbReference type="SAM" id="MobiDB-lite"/>
    </source>
</evidence>
<feature type="region of interest" description="Disordered" evidence="1">
    <location>
        <begin position="761"/>
        <end position="802"/>
    </location>
</feature>
<feature type="region of interest" description="Disordered" evidence="1">
    <location>
        <begin position="689"/>
        <end position="708"/>
    </location>
</feature>
<keyword evidence="3" id="KW-1185">Reference proteome</keyword>
<feature type="compositionally biased region" description="Polar residues" evidence="1">
    <location>
        <begin position="761"/>
        <end position="773"/>
    </location>
</feature>
<proteinExistence type="predicted"/>
<feature type="compositionally biased region" description="Low complexity" evidence="1">
    <location>
        <begin position="70"/>
        <end position="85"/>
    </location>
</feature>
<reference evidence="2 3" key="1">
    <citation type="submission" date="2012-04" db="EMBL/GenBank/DDBJ databases">
        <title>The Genome Sequence of Saprolegnia declina VS20.</title>
        <authorList>
            <consortium name="The Broad Institute Genome Sequencing Platform"/>
            <person name="Russ C."/>
            <person name="Nusbaum C."/>
            <person name="Tyler B."/>
            <person name="van West P."/>
            <person name="Dieguez-Uribeondo J."/>
            <person name="de Bruijn I."/>
            <person name="Tripathy S."/>
            <person name="Jiang R."/>
            <person name="Young S.K."/>
            <person name="Zeng Q."/>
            <person name="Gargeya S."/>
            <person name="Fitzgerald M."/>
            <person name="Haas B."/>
            <person name="Abouelleil A."/>
            <person name="Alvarado L."/>
            <person name="Arachchi H.M."/>
            <person name="Berlin A."/>
            <person name="Chapman S.B."/>
            <person name="Goldberg J."/>
            <person name="Griggs A."/>
            <person name="Gujja S."/>
            <person name="Hansen M."/>
            <person name="Howarth C."/>
            <person name="Imamovic A."/>
            <person name="Larimer J."/>
            <person name="McCowen C."/>
            <person name="Montmayeur A."/>
            <person name="Murphy C."/>
            <person name="Neiman D."/>
            <person name="Pearson M."/>
            <person name="Priest M."/>
            <person name="Roberts A."/>
            <person name="Saif S."/>
            <person name="Shea T."/>
            <person name="Sisk P."/>
            <person name="Sykes S."/>
            <person name="Wortman J."/>
            <person name="Nusbaum C."/>
            <person name="Birren B."/>
        </authorList>
    </citation>
    <scope>NUCLEOTIDE SEQUENCE [LARGE SCALE GENOMIC DNA]</scope>
    <source>
        <strain evidence="2 3">VS20</strain>
    </source>
</reference>
<evidence type="ECO:0000313" key="3">
    <source>
        <dbReference type="Proteomes" id="UP000030762"/>
    </source>
</evidence>
<dbReference type="AlphaFoldDB" id="T0PU28"/>
<dbReference type="EMBL" id="JH767256">
    <property type="protein sequence ID" value="EQC25756.1"/>
    <property type="molecule type" value="Genomic_DNA"/>
</dbReference>
<feature type="compositionally biased region" description="Basic and acidic residues" evidence="1">
    <location>
        <begin position="782"/>
        <end position="793"/>
    </location>
</feature>
<dbReference type="RefSeq" id="XP_008620781.1">
    <property type="nucleotide sequence ID" value="XM_008622559.1"/>
</dbReference>
<organism evidence="2 3">
    <name type="scientific">Saprolegnia diclina (strain VS20)</name>
    <dbReference type="NCBI Taxonomy" id="1156394"/>
    <lineage>
        <taxon>Eukaryota</taxon>
        <taxon>Sar</taxon>
        <taxon>Stramenopiles</taxon>
        <taxon>Oomycota</taxon>
        <taxon>Saprolegniomycetes</taxon>
        <taxon>Saprolegniales</taxon>
        <taxon>Saprolegniaceae</taxon>
        <taxon>Saprolegnia</taxon>
    </lineage>
</organism>
<dbReference type="InParanoid" id="T0PU28"/>
<dbReference type="VEuPathDB" id="FungiDB:SDRG_16354"/>
<name>T0PU28_SAPDV</name>
<protein>
    <submittedName>
        <fullName evidence="2">Uncharacterized protein</fullName>
    </submittedName>
</protein>
<dbReference type="GeneID" id="19957081"/>
<dbReference type="Proteomes" id="UP000030762">
    <property type="component" value="Unassembled WGS sequence"/>
</dbReference>